<evidence type="ECO:0000259" key="3">
    <source>
        <dbReference type="PROSITE" id="PS51755"/>
    </source>
</evidence>
<accession>A0A0A3XG70</accession>
<dbReference type="SUPFAM" id="SSF46894">
    <property type="entry name" value="C-terminal effector domain of the bipartite response regulators"/>
    <property type="match status" value="1"/>
</dbReference>
<name>A0A0A3XG70_BRAJP</name>
<gene>
    <name evidence="4" type="ORF">MA20_45135</name>
</gene>
<dbReference type="Gene3D" id="1.10.10.10">
    <property type="entry name" value="Winged helix-like DNA-binding domain superfamily/Winged helix DNA-binding domain"/>
    <property type="match status" value="1"/>
</dbReference>
<dbReference type="InterPro" id="IPR001867">
    <property type="entry name" value="OmpR/PhoB-type_DNA-bd"/>
</dbReference>
<dbReference type="InterPro" id="IPR016032">
    <property type="entry name" value="Sig_transdc_resp-reg_C-effctor"/>
</dbReference>
<dbReference type="InterPro" id="IPR019734">
    <property type="entry name" value="TPR_rpt"/>
</dbReference>
<dbReference type="PROSITE" id="PS51755">
    <property type="entry name" value="OMPR_PHOB"/>
    <property type="match status" value="1"/>
</dbReference>
<dbReference type="InterPro" id="IPR036388">
    <property type="entry name" value="WH-like_DNA-bd_sf"/>
</dbReference>
<dbReference type="PANTHER" id="PTHR12558:SF33">
    <property type="entry name" value="BLL7664 PROTEIN"/>
    <property type="match status" value="1"/>
</dbReference>
<reference evidence="4 5" key="1">
    <citation type="submission" date="2014-09" db="EMBL/GenBank/DDBJ databases">
        <title>Draft genome of Bradyrhizobium japonicum Is-34.</title>
        <authorList>
            <person name="Tsurumaru H."/>
            <person name="Yamakawa T."/>
            <person name="Hashimoto S."/>
            <person name="Okizaki K."/>
            <person name="Kanesaki Y."/>
            <person name="Yoshikawa H."/>
            <person name="Yajima S."/>
        </authorList>
    </citation>
    <scope>NUCLEOTIDE SEQUENCE [LARGE SCALE GENOMIC DNA]</scope>
    <source>
        <strain evidence="4 5">Is-34</strain>
    </source>
</reference>
<protein>
    <submittedName>
        <fullName evidence="4">Adenylate cyclase</fullName>
    </submittedName>
</protein>
<dbReference type="EMBL" id="JRPN01000050">
    <property type="protein sequence ID" value="KGT73305.1"/>
    <property type="molecule type" value="Genomic_DNA"/>
</dbReference>
<sequence length="527" mass="58732">MRYLFENYTFDTDRRELCRGAEMIPLAPQVFDLLDYLIRNRERVVSKDDLTRAIWDNRSVSDAALTTRLNAVRGAIGDTGEKQLLIKTLPRKGFRFVGAVQEETQGSPAEQTGSATCGGVTAETSSSAHRLSIVVLPFANLSGDPEQGYFVDGVTESLTTDLSRISGSFVIGRHTAFTYKDKAVDLRKIGRELNVRYVLEGSVQRSGNWLRVNVQLVDAESGNHLWAERFDNPIADLFDMQDEIVSRLANTLDAQLVEIEARRAEYSVRPDAMDLYFQGIAHLNKGVTLEHLTQARGFFERVLALDPGSIEALVGTAIVDYSMGVNFFTEDRAASLAAAETALNKALSMAPQHAQAHMYLGVVYIFTFRAVQGIAECERALALDRNLANAHGWIGRGKFHLGRAEETEAHIHDALRLSPRDTFAYRWMMVMGLAKFWLGADADAVAWLRRSIQANRNFPFTHFFLAAALALVGQLDEARAVAQAGLTLQPNFTIRRFRANLYSDNPSYLARRERVYEGMRLAGVPEG</sequence>
<dbReference type="PANTHER" id="PTHR12558">
    <property type="entry name" value="CELL DIVISION CYCLE 16,23,27"/>
    <property type="match status" value="1"/>
</dbReference>
<comment type="caution">
    <text evidence="4">The sequence shown here is derived from an EMBL/GenBank/DDBJ whole genome shotgun (WGS) entry which is preliminary data.</text>
</comment>
<dbReference type="Proteomes" id="UP000030377">
    <property type="component" value="Unassembled WGS sequence"/>
</dbReference>
<dbReference type="GO" id="GO:0003677">
    <property type="term" value="F:DNA binding"/>
    <property type="evidence" value="ECO:0007669"/>
    <property type="project" value="UniProtKB-UniRule"/>
</dbReference>
<dbReference type="Gene3D" id="1.25.40.10">
    <property type="entry name" value="Tetratricopeptide repeat domain"/>
    <property type="match status" value="2"/>
</dbReference>
<dbReference type="GO" id="GO:0000160">
    <property type="term" value="P:phosphorelay signal transduction system"/>
    <property type="evidence" value="ECO:0007669"/>
    <property type="project" value="InterPro"/>
</dbReference>
<dbReference type="CDD" id="cd00383">
    <property type="entry name" value="trans_reg_C"/>
    <property type="match status" value="1"/>
</dbReference>
<dbReference type="InterPro" id="IPR011990">
    <property type="entry name" value="TPR-like_helical_dom_sf"/>
</dbReference>
<dbReference type="SUPFAM" id="SSF48452">
    <property type="entry name" value="TPR-like"/>
    <property type="match status" value="1"/>
</dbReference>
<evidence type="ECO:0000256" key="1">
    <source>
        <dbReference type="ARBA" id="ARBA00023125"/>
    </source>
</evidence>
<dbReference type="Pfam" id="PF00486">
    <property type="entry name" value="Trans_reg_C"/>
    <property type="match status" value="1"/>
</dbReference>
<feature type="domain" description="OmpR/PhoB-type" evidence="3">
    <location>
        <begin position="1"/>
        <end position="98"/>
    </location>
</feature>
<dbReference type="SMART" id="SM00862">
    <property type="entry name" value="Trans_reg_C"/>
    <property type="match status" value="1"/>
</dbReference>
<organism evidence="4 5">
    <name type="scientific">Bradyrhizobium japonicum</name>
    <dbReference type="NCBI Taxonomy" id="375"/>
    <lineage>
        <taxon>Bacteria</taxon>
        <taxon>Pseudomonadati</taxon>
        <taxon>Pseudomonadota</taxon>
        <taxon>Alphaproteobacteria</taxon>
        <taxon>Hyphomicrobiales</taxon>
        <taxon>Nitrobacteraceae</taxon>
        <taxon>Bradyrhizobium</taxon>
    </lineage>
</organism>
<keyword evidence="1 2" id="KW-0238">DNA-binding</keyword>
<feature type="DNA-binding region" description="OmpR/PhoB-type" evidence="2">
    <location>
        <begin position="1"/>
        <end position="98"/>
    </location>
</feature>
<proteinExistence type="predicted"/>
<dbReference type="SMART" id="SM00028">
    <property type="entry name" value="TPR"/>
    <property type="match status" value="5"/>
</dbReference>
<evidence type="ECO:0000313" key="4">
    <source>
        <dbReference type="EMBL" id="KGT73305.1"/>
    </source>
</evidence>
<dbReference type="GO" id="GO:0006355">
    <property type="term" value="P:regulation of DNA-templated transcription"/>
    <property type="evidence" value="ECO:0007669"/>
    <property type="project" value="InterPro"/>
</dbReference>
<evidence type="ECO:0000313" key="5">
    <source>
        <dbReference type="Proteomes" id="UP000030377"/>
    </source>
</evidence>
<dbReference type="Gene3D" id="3.40.50.10070">
    <property type="entry name" value="TolB, N-terminal domain"/>
    <property type="match status" value="1"/>
</dbReference>
<dbReference type="AlphaFoldDB" id="A0A0A3XG70"/>
<evidence type="ECO:0000256" key="2">
    <source>
        <dbReference type="PROSITE-ProRule" id="PRU01091"/>
    </source>
</evidence>